<evidence type="ECO:0000256" key="3">
    <source>
        <dbReference type="ARBA" id="ARBA00038211"/>
    </source>
</evidence>
<dbReference type="GO" id="GO:0004305">
    <property type="term" value="F:ethanolamine kinase activity"/>
    <property type="evidence" value="ECO:0007669"/>
    <property type="project" value="TreeGrafter"/>
</dbReference>
<dbReference type="GO" id="GO:0006646">
    <property type="term" value="P:phosphatidylethanolamine biosynthetic process"/>
    <property type="evidence" value="ECO:0007669"/>
    <property type="project" value="TreeGrafter"/>
</dbReference>
<dbReference type="AlphaFoldDB" id="A0A0N5ADD2"/>
<comment type="similarity">
    <text evidence="3">Belongs to the choline/ethanolamine kinase family.</text>
</comment>
<dbReference type="SUPFAM" id="SSF56112">
    <property type="entry name" value="Protein kinase-like (PK-like)"/>
    <property type="match status" value="1"/>
</dbReference>
<dbReference type="PANTHER" id="PTHR22603">
    <property type="entry name" value="CHOLINE/ETHANOALAMINE KINASE"/>
    <property type="match status" value="1"/>
</dbReference>
<evidence type="ECO:0000313" key="5">
    <source>
        <dbReference type="WBParaSite" id="SMUV_0000217701-mRNA-1"/>
    </source>
</evidence>
<evidence type="ECO:0000313" key="4">
    <source>
        <dbReference type="Proteomes" id="UP000046393"/>
    </source>
</evidence>
<name>A0A0N5ADD2_9BILA</name>
<accession>A0A0N5ADD2</accession>
<dbReference type="GO" id="GO:0004103">
    <property type="term" value="F:choline kinase activity"/>
    <property type="evidence" value="ECO:0007669"/>
    <property type="project" value="TreeGrafter"/>
</dbReference>
<protein>
    <submittedName>
        <fullName evidence="5">Choline/ethanolamine kinase</fullName>
    </submittedName>
</protein>
<keyword evidence="4" id="KW-1185">Reference proteome</keyword>
<proteinExistence type="inferred from homology"/>
<dbReference type="Gene3D" id="3.30.200.20">
    <property type="entry name" value="Phosphorylase Kinase, domain 1"/>
    <property type="match status" value="1"/>
</dbReference>
<evidence type="ECO:0000256" key="2">
    <source>
        <dbReference type="ARBA" id="ARBA00023264"/>
    </source>
</evidence>
<keyword evidence="2" id="KW-1208">Phospholipid metabolism</keyword>
<keyword evidence="1" id="KW-0444">Lipid biosynthesis</keyword>
<dbReference type="PANTHER" id="PTHR22603:SF93">
    <property type="entry name" value="RE24176P"/>
    <property type="match status" value="1"/>
</dbReference>
<organism evidence="4 5">
    <name type="scientific">Syphacia muris</name>
    <dbReference type="NCBI Taxonomy" id="451379"/>
    <lineage>
        <taxon>Eukaryota</taxon>
        <taxon>Metazoa</taxon>
        <taxon>Ecdysozoa</taxon>
        <taxon>Nematoda</taxon>
        <taxon>Chromadorea</taxon>
        <taxon>Rhabditida</taxon>
        <taxon>Spirurina</taxon>
        <taxon>Oxyuridomorpha</taxon>
        <taxon>Oxyuroidea</taxon>
        <taxon>Oxyuridae</taxon>
        <taxon>Syphacia</taxon>
    </lineage>
</organism>
<dbReference type="WBParaSite" id="SMUV_0000217701-mRNA-1">
    <property type="protein sequence ID" value="SMUV_0000217701-mRNA-1"/>
    <property type="gene ID" value="SMUV_0000217701"/>
</dbReference>
<dbReference type="GO" id="GO:0005737">
    <property type="term" value="C:cytoplasm"/>
    <property type="evidence" value="ECO:0007669"/>
    <property type="project" value="TreeGrafter"/>
</dbReference>
<dbReference type="Pfam" id="PF01633">
    <property type="entry name" value="Choline_kinase"/>
    <property type="match status" value="1"/>
</dbReference>
<dbReference type="Gene3D" id="3.90.1200.10">
    <property type="match status" value="1"/>
</dbReference>
<keyword evidence="1" id="KW-0594">Phospholipid biosynthesis</keyword>
<keyword evidence="1" id="KW-0443">Lipid metabolism</keyword>
<dbReference type="STRING" id="451379.A0A0N5ADD2"/>
<sequence>LQDIFSKEITDFELVSEARKLCATYVGGVWEAVSNEDFNIRVQSGGLNNFIFAISLPEKLREPGSKVNDLLLKIYFTENEDDILTESVVTVFLSEKHLGPTVFGAFTEGRIEEFIPSRILTNNEFCNIHVGYEIGRILACIHSLDIPISKKDRFPKLVEDMLTRLRTSSRWSQSQKMHTTLFDKRGILCPDEVTLDLLAKEFELSKQCVASSGSPIVFSNNDVHPGNLLLRDGFEVTNDGLTGYPSNVDPLVLIDYEYCSYNYRGFDLCHYCCESCHDNANENWPGYRILQEQWPSDEQQRRFAEGYLDQIDKITQIRGGQRPYCVSDLPLNRELAIKRILTEIKQFAAFPQIIWSIWSFRQAEDFPIDSADFDFFECGFDRLGVYYKWKPEMMKYLN</sequence>
<dbReference type="Proteomes" id="UP000046393">
    <property type="component" value="Unplaced"/>
</dbReference>
<evidence type="ECO:0000256" key="1">
    <source>
        <dbReference type="ARBA" id="ARBA00023209"/>
    </source>
</evidence>
<reference evidence="5" key="1">
    <citation type="submission" date="2017-02" db="UniProtKB">
        <authorList>
            <consortium name="WormBaseParasite"/>
        </authorList>
    </citation>
    <scope>IDENTIFICATION</scope>
</reference>
<dbReference type="InterPro" id="IPR011009">
    <property type="entry name" value="Kinase-like_dom_sf"/>
</dbReference>